<evidence type="ECO:0000256" key="1">
    <source>
        <dbReference type="SAM" id="MobiDB-lite"/>
    </source>
</evidence>
<sequence length="50" mass="6430">MPRRRKYLTPEEKREANRLKSKRHYDSNREQVNLRRRDQYQKKYFNVHPI</sequence>
<evidence type="ECO:0008006" key="4">
    <source>
        <dbReference type="Google" id="ProtNLM"/>
    </source>
</evidence>
<organism evidence="2 3">
    <name type="scientific">Marasmiellus scandens</name>
    <dbReference type="NCBI Taxonomy" id="2682957"/>
    <lineage>
        <taxon>Eukaryota</taxon>
        <taxon>Fungi</taxon>
        <taxon>Dikarya</taxon>
        <taxon>Basidiomycota</taxon>
        <taxon>Agaricomycotina</taxon>
        <taxon>Agaricomycetes</taxon>
        <taxon>Agaricomycetidae</taxon>
        <taxon>Agaricales</taxon>
        <taxon>Marasmiineae</taxon>
        <taxon>Omphalotaceae</taxon>
        <taxon>Marasmiellus</taxon>
    </lineage>
</organism>
<dbReference type="EMBL" id="JBANRG010000046">
    <property type="protein sequence ID" value="KAK7445701.1"/>
    <property type="molecule type" value="Genomic_DNA"/>
</dbReference>
<evidence type="ECO:0000313" key="2">
    <source>
        <dbReference type="EMBL" id="KAK7445701.1"/>
    </source>
</evidence>
<dbReference type="Proteomes" id="UP001498398">
    <property type="component" value="Unassembled WGS sequence"/>
</dbReference>
<proteinExistence type="predicted"/>
<comment type="caution">
    <text evidence="2">The sequence shown here is derived from an EMBL/GenBank/DDBJ whole genome shotgun (WGS) entry which is preliminary data.</text>
</comment>
<reference evidence="2 3" key="1">
    <citation type="submission" date="2024-01" db="EMBL/GenBank/DDBJ databases">
        <title>A draft genome for the cacao thread blight pathogen Marasmiellus scandens.</title>
        <authorList>
            <person name="Baruah I.K."/>
            <person name="Leung J."/>
            <person name="Bukari Y."/>
            <person name="Amoako-Attah I."/>
            <person name="Meinhardt L.W."/>
            <person name="Bailey B.A."/>
            <person name="Cohen S.P."/>
        </authorList>
    </citation>
    <scope>NUCLEOTIDE SEQUENCE [LARGE SCALE GENOMIC DNA]</scope>
    <source>
        <strain evidence="2 3">GH-19</strain>
    </source>
</reference>
<accession>A0ABR1J2C3</accession>
<name>A0ABR1J2C3_9AGAR</name>
<evidence type="ECO:0000313" key="3">
    <source>
        <dbReference type="Proteomes" id="UP001498398"/>
    </source>
</evidence>
<feature type="compositionally biased region" description="Basic and acidic residues" evidence="1">
    <location>
        <begin position="8"/>
        <end position="41"/>
    </location>
</feature>
<feature type="region of interest" description="Disordered" evidence="1">
    <location>
        <begin position="1"/>
        <end position="50"/>
    </location>
</feature>
<keyword evidence="3" id="KW-1185">Reference proteome</keyword>
<gene>
    <name evidence="2" type="ORF">VKT23_014697</name>
</gene>
<protein>
    <recommendedName>
        <fullName evidence="4">HNH endonuclease</fullName>
    </recommendedName>
</protein>